<comment type="subcellular location">
    <subcellularLocation>
        <location evidence="1">Membrane</location>
        <topology evidence="1">Multi-pass membrane protein</topology>
    </subcellularLocation>
</comment>
<sequence length="257" mass="30465">MKETMKNKGIKKKNVKEKDIHNNNNIDSSDNDVEACDDLILINYNINGLRNEEKDSIKEFKEREMDIKNTSSSSNYIQDKISNKDSSLDYDDNFLEEKKINTFLKTEDNFENENENENNIKKKDIRKRNDKNKKNNIKDLNKNSNSSILEKFKQQKLKSKQRYWTPNCLITTYLCISIIFILIGCIFIILSTRRKECKISYGEYNTSPLVLEINENNCKGPKRPFKKNAYIFYELHNFYQNHKKYLVSKSHNQLMVP</sequence>
<reference evidence="8 9" key="2">
    <citation type="submission" date="2013-02" db="EMBL/GenBank/DDBJ databases">
        <title>The Genome Sequence of Plasmodium falciparum FCH/4.</title>
        <authorList>
            <consortium name="The Broad Institute Genome Sequencing Platform"/>
            <consortium name="The Broad Institute Genome Sequencing Center for Infectious Disease"/>
            <person name="Neafsey D."/>
            <person name="Cheeseman I."/>
            <person name="Volkman S."/>
            <person name="Adams J."/>
            <person name="Walker B."/>
            <person name="Young S.K."/>
            <person name="Zeng Q."/>
            <person name="Gargeya S."/>
            <person name="Fitzgerald M."/>
            <person name="Haas B."/>
            <person name="Abouelleil A."/>
            <person name="Alvarado L."/>
            <person name="Arachchi H.M."/>
            <person name="Berlin A.M."/>
            <person name="Chapman S.B."/>
            <person name="Dewar J."/>
            <person name="Goldberg J."/>
            <person name="Griggs A."/>
            <person name="Gujja S."/>
            <person name="Hansen M."/>
            <person name="Howarth C."/>
            <person name="Imamovic A."/>
            <person name="Larimer J."/>
            <person name="McCowan C."/>
            <person name="Murphy C."/>
            <person name="Neiman D."/>
            <person name="Pearson M."/>
            <person name="Priest M."/>
            <person name="Roberts A."/>
            <person name="Saif S."/>
            <person name="Shea T."/>
            <person name="Sisk P."/>
            <person name="Sykes S."/>
            <person name="Wortman J."/>
            <person name="Nusbaum C."/>
            <person name="Birren B."/>
        </authorList>
    </citation>
    <scope>NUCLEOTIDE SEQUENCE [LARGE SCALE GENOMIC DNA]</scope>
    <source>
        <strain evidence="8 9">FCH/4</strain>
    </source>
</reference>
<evidence type="ECO:0000256" key="7">
    <source>
        <dbReference type="SAM" id="Phobius"/>
    </source>
</evidence>
<keyword evidence="5 7" id="KW-0472">Membrane</keyword>
<evidence type="ECO:0000256" key="6">
    <source>
        <dbReference type="SAM" id="MobiDB-lite"/>
    </source>
</evidence>
<evidence type="ECO:0000313" key="9">
    <source>
        <dbReference type="Proteomes" id="UP000030656"/>
    </source>
</evidence>
<proteinExistence type="inferred from homology"/>
<keyword evidence="4 7" id="KW-1133">Transmembrane helix</keyword>
<feature type="transmembrane region" description="Helical" evidence="7">
    <location>
        <begin position="168"/>
        <end position="190"/>
    </location>
</feature>
<feature type="region of interest" description="Disordered" evidence="6">
    <location>
        <begin position="111"/>
        <end position="141"/>
    </location>
</feature>
<dbReference type="GO" id="GO:0005794">
    <property type="term" value="C:Golgi apparatus"/>
    <property type="evidence" value="ECO:0007669"/>
    <property type="project" value="TreeGrafter"/>
</dbReference>
<gene>
    <name evidence="8" type="ORF">PFFCH_01122</name>
</gene>
<comment type="similarity">
    <text evidence="2">Belongs to the CDC50/LEM3 family.</text>
</comment>
<dbReference type="AlphaFoldDB" id="A0A024VUA1"/>
<evidence type="ECO:0000256" key="4">
    <source>
        <dbReference type="ARBA" id="ARBA00022989"/>
    </source>
</evidence>
<accession>A0A024VUA1</accession>
<evidence type="ECO:0000313" key="8">
    <source>
        <dbReference type="EMBL" id="ETW31446.1"/>
    </source>
</evidence>
<name>A0A024VUA1_PLAFA</name>
<dbReference type="PANTHER" id="PTHR10926:SF0">
    <property type="entry name" value="CDC50, ISOFORM A"/>
    <property type="match status" value="1"/>
</dbReference>
<organism evidence="8 9">
    <name type="scientific">Plasmodium falciparum FCH/4</name>
    <dbReference type="NCBI Taxonomy" id="1036724"/>
    <lineage>
        <taxon>Eukaryota</taxon>
        <taxon>Sar</taxon>
        <taxon>Alveolata</taxon>
        <taxon>Apicomplexa</taxon>
        <taxon>Aconoidasida</taxon>
        <taxon>Haemosporida</taxon>
        <taxon>Plasmodiidae</taxon>
        <taxon>Plasmodium</taxon>
        <taxon>Plasmodium (Laverania)</taxon>
    </lineage>
</organism>
<reference evidence="8 9" key="1">
    <citation type="submission" date="2013-02" db="EMBL/GenBank/DDBJ databases">
        <title>The Genome Annotation of Plasmodium falciparum FCH/4.</title>
        <authorList>
            <consortium name="The Broad Institute Genome Sequencing Platform"/>
            <consortium name="The Broad Institute Genome Sequencing Center for Infectious Disease"/>
            <person name="Neafsey D."/>
            <person name="Hoffman S."/>
            <person name="Volkman S."/>
            <person name="Rosenthal P."/>
            <person name="Walker B."/>
            <person name="Young S.K."/>
            <person name="Zeng Q."/>
            <person name="Gargeya S."/>
            <person name="Fitzgerald M."/>
            <person name="Haas B."/>
            <person name="Abouelleil A."/>
            <person name="Allen A.W."/>
            <person name="Alvarado L."/>
            <person name="Arachchi H.M."/>
            <person name="Berlin A.M."/>
            <person name="Chapman S.B."/>
            <person name="Gainer-Dewar J."/>
            <person name="Goldberg J."/>
            <person name="Griggs A."/>
            <person name="Gujja S."/>
            <person name="Hansen M."/>
            <person name="Howarth C."/>
            <person name="Imamovic A."/>
            <person name="Ireland A."/>
            <person name="Larimer J."/>
            <person name="McCowan C."/>
            <person name="Murphy C."/>
            <person name="Pearson M."/>
            <person name="Poon T.W."/>
            <person name="Priest M."/>
            <person name="Roberts A."/>
            <person name="Saif S."/>
            <person name="Shea T."/>
            <person name="Sisk P."/>
            <person name="Sykes S."/>
            <person name="Wortman J."/>
            <person name="Nusbaum C."/>
            <person name="Birren B."/>
        </authorList>
    </citation>
    <scope>NUCLEOTIDE SEQUENCE [LARGE SCALE GENOMIC DNA]</scope>
    <source>
        <strain evidence="8 9">FCH/4</strain>
    </source>
</reference>
<keyword evidence="3 7" id="KW-0812">Transmembrane</keyword>
<evidence type="ECO:0000256" key="2">
    <source>
        <dbReference type="ARBA" id="ARBA00009457"/>
    </source>
</evidence>
<dbReference type="EMBL" id="KI927848">
    <property type="protein sequence ID" value="ETW31446.1"/>
    <property type="molecule type" value="Genomic_DNA"/>
</dbReference>
<feature type="compositionally biased region" description="Basic and acidic residues" evidence="6">
    <location>
        <begin position="132"/>
        <end position="141"/>
    </location>
</feature>
<dbReference type="InterPro" id="IPR005045">
    <property type="entry name" value="CDC50/LEM3_fam"/>
</dbReference>
<dbReference type="Pfam" id="PF03381">
    <property type="entry name" value="CDC50"/>
    <property type="match status" value="1"/>
</dbReference>
<dbReference type="PANTHER" id="PTHR10926">
    <property type="entry name" value="CELL CYCLE CONTROL PROTEIN 50"/>
    <property type="match status" value="1"/>
</dbReference>
<evidence type="ECO:0000256" key="5">
    <source>
        <dbReference type="ARBA" id="ARBA00023136"/>
    </source>
</evidence>
<protein>
    <submittedName>
        <fullName evidence="8">Uncharacterized protein</fullName>
    </submittedName>
</protein>
<dbReference type="GO" id="GO:0005783">
    <property type="term" value="C:endoplasmic reticulum"/>
    <property type="evidence" value="ECO:0007669"/>
    <property type="project" value="TreeGrafter"/>
</dbReference>
<evidence type="ECO:0000256" key="1">
    <source>
        <dbReference type="ARBA" id="ARBA00004141"/>
    </source>
</evidence>
<evidence type="ECO:0000256" key="3">
    <source>
        <dbReference type="ARBA" id="ARBA00022692"/>
    </source>
</evidence>
<dbReference type="GO" id="GO:0005886">
    <property type="term" value="C:plasma membrane"/>
    <property type="evidence" value="ECO:0007669"/>
    <property type="project" value="TreeGrafter"/>
</dbReference>
<dbReference type="Proteomes" id="UP000030656">
    <property type="component" value="Unassembled WGS sequence"/>
</dbReference>